<keyword evidence="2" id="KW-1185">Reference proteome</keyword>
<dbReference type="EMBL" id="BSNS01000022">
    <property type="protein sequence ID" value="GLQ57006.1"/>
    <property type="molecule type" value="Genomic_DNA"/>
</dbReference>
<evidence type="ECO:0000313" key="1">
    <source>
        <dbReference type="EMBL" id="GLQ57006.1"/>
    </source>
</evidence>
<accession>A0ABQ5WAB1</accession>
<protein>
    <submittedName>
        <fullName evidence="1">Anti-sigma factor</fullName>
    </submittedName>
</protein>
<organism evidence="1 2">
    <name type="scientific">Devosia nitrariae</name>
    <dbReference type="NCBI Taxonomy" id="2071872"/>
    <lineage>
        <taxon>Bacteria</taxon>
        <taxon>Pseudomonadati</taxon>
        <taxon>Pseudomonadota</taxon>
        <taxon>Alphaproteobacteria</taxon>
        <taxon>Hyphomicrobiales</taxon>
        <taxon>Devosiaceae</taxon>
        <taxon>Devosia</taxon>
    </lineage>
</organism>
<proteinExistence type="predicted"/>
<reference evidence="2" key="1">
    <citation type="journal article" date="2019" name="Int. J. Syst. Evol. Microbiol.">
        <title>The Global Catalogue of Microorganisms (GCM) 10K type strain sequencing project: providing services to taxonomists for standard genome sequencing and annotation.</title>
        <authorList>
            <consortium name="The Broad Institute Genomics Platform"/>
            <consortium name="The Broad Institute Genome Sequencing Center for Infectious Disease"/>
            <person name="Wu L."/>
            <person name="Ma J."/>
        </authorList>
    </citation>
    <scope>NUCLEOTIDE SEQUENCE [LARGE SCALE GENOMIC DNA]</scope>
    <source>
        <strain evidence="2">NBRC 112416</strain>
    </source>
</reference>
<sequence length="229" mass="24118">MAFADGAIEEPRFSDIAAAIEADPDLARRLELLAAGGEAARAVYGPLADRPVPDRLRRRVEATIAAAETVKVVPFRRLHSRPAWQPVTIAASVAVVLAAPAGYFFARTGEDFSIAAGEPLAPSLVAQLETVPSGAEAELGAATLQPIATFTDAAQNLCREFELDREVTTVAVACRSEDSWRVAIAIDAPPADDGYAPASSLAALDAFLDSIGAGPPMSPEEERRLLLSR</sequence>
<comment type="caution">
    <text evidence="1">The sequence shown here is derived from an EMBL/GenBank/DDBJ whole genome shotgun (WGS) entry which is preliminary data.</text>
</comment>
<dbReference type="Proteomes" id="UP001156691">
    <property type="component" value="Unassembled WGS sequence"/>
</dbReference>
<evidence type="ECO:0000313" key="2">
    <source>
        <dbReference type="Proteomes" id="UP001156691"/>
    </source>
</evidence>
<gene>
    <name evidence="1" type="ORF">GCM10010862_42650</name>
</gene>
<name>A0ABQ5WAB1_9HYPH</name>